<reference evidence="2" key="2">
    <citation type="submission" date="2015-01" db="EMBL/GenBank/DDBJ databases">
        <title>Evolutionary Origins and Diversification of the Mycorrhizal Mutualists.</title>
        <authorList>
            <consortium name="DOE Joint Genome Institute"/>
            <consortium name="Mycorrhizal Genomics Consortium"/>
            <person name="Kohler A."/>
            <person name="Kuo A."/>
            <person name="Nagy L.G."/>
            <person name="Floudas D."/>
            <person name="Copeland A."/>
            <person name="Barry K.W."/>
            <person name="Cichocki N."/>
            <person name="Veneault-Fourrey C."/>
            <person name="LaButti K."/>
            <person name="Lindquist E.A."/>
            <person name="Lipzen A."/>
            <person name="Lundell T."/>
            <person name="Morin E."/>
            <person name="Murat C."/>
            <person name="Riley R."/>
            <person name="Ohm R."/>
            <person name="Sun H."/>
            <person name="Tunlid A."/>
            <person name="Henrissat B."/>
            <person name="Grigoriev I.V."/>
            <person name="Hibbett D.S."/>
            <person name="Martin F."/>
        </authorList>
    </citation>
    <scope>NUCLEOTIDE SEQUENCE [LARGE SCALE GENOMIC DNA]</scope>
    <source>
        <strain evidence="2">MAFF 305830</strain>
    </source>
</reference>
<dbReference type="HOGENOM" id="CLU_2580475_0_0_1"/>
<organism evidence="1 2">
    <name type="scientific">Serendipita vermifera MAFF 305830</name>
    <dbReference type="NCBI Taxonomy" id="933852"/>
    <lineage>
        <taxon>Eukaryota</taxon>
        <taxon>Fungi</taxon>
        <taxon>Dikarya</taxon>
        <taxon>Basidiomycota</taxon>
        <taxon>Agaricomycotina</taxon>
        <taxon>Agaricomycetes</taxon>
        <taxon>Sebacinales</taxon>
        <taxon>Serendipitaceae</taxon>
        <taxon>Serendipita</taxon>
    </lineage>
</organism>
<name>A0A0C3BGI2_SERVB</name>
<evidence type="ECO:0000313" key="2">
    <source>
        <dbReference type="Proteomes" id="UP000054097"/>
    </source>
</evidence>
<feature type="non-terminal residue" evidence="1">
    <location>
        <position position="90"/>
    </location>
</feature>
<reference evidence="1 2" key="1">
    <citation type="submission" date="2014-04" db="EMBL/GenBank/DDBJ databases">
        <authorList>
            <consortium name="DOE Joint Genome Institute"/>
            <person name="Kuo A."/>
            <person name="Zuccaro A."/>
            <person name="Kohler A."/>
            <person name="Nagy L.G."/>
            <person name="Floudas D."/>
            <person name="Copeland A."/>
            <person name="Barry K.W."/>
            <person name="Cichocki N."/>
            <person name="Veneault-Fourrey C."/>
            <person name="LaButti K."/>
            <person name="Lindquist E.A."/>
            <person name="Lipzen A."/>
            <person name="Lundell T."/>
            <person name="Morin E."/>
            <person name="Murat C."/>
            <person name="Sun H."/>
            <person name="Tunlid A."/>
            <person name="Henrissat B."/>
            <person name="Grigoriev I.V."/>
            <person name="Hibbett D.S."/>
            <person name="Martin F."/>
            <person name="Nordberg H.P."/>
            <person name="Cantor M.N."/>
            <person name="Hua S.X."/>
        </authorList>
    </citation>
    <scope>NUCLEOTIDE SEQUENCE [LARGE SCALE GENOMIC DNA]</scope>
    <source>
        <strain evidence="1 2">MAFF 305830</strain>
    </source>
</reference>
<keyword evidence="2" id="KW-1185">Reference proteome</keyword>
<gene>
    <name evidence="1" type="ORF">M408DRAFT_37463</name>
</gene>
<dbReference type="AlphaFoldDB" id="A0A0C3BGI2"/>
<accession>A0A0C3BGI2</accession>
<feature type="non-terminal residue" evidence="1">
    <location>
        <position position="1"/>
    </location>
</feature>
<proteinExistence type="predicted"/>
<protein>
    <submittedName>
        <fullName evidence="1">Uncharacterized protein</fullName>
    </submittedName>
</protein>
<sequence>DEPPLAEPIKLRALTTLKWPNVEPAPAIPDPLTANDPKPLQMAHYEAIATSSQIRALLNEDPQLPGILKALDKLNGNERERAFERILGVS</sequence>
<dbReference type="OrthoDB" id="18412at2759"/>
<dbReference type="STRING" id="933852.A0A0C3BGI2"/>
<dbReference type="Proteomes" id="UP000054097">
    <property type="component" value="Unassembled WGS sequence"/>
</dbReference>
<evidence type="ECO:0000313" key="1">
    <source>
        <dbReference type="EMBL" id="KIM30571.1"/>
    </source>
</evidence>
<dbReference type="EMBL" id="KN824284">
    <property type="protein sequence ID" value="KIM30571.1"/>
    <property type="molecule type" value="Genomic_DNA"/>
</dbReference>